<dbReference type="Pfam" id="PF13630">
    <property type="entry name" value="SdpI"/>
    <property type="match status" value="1"/>
</dbReference>
<keyword evidence="4" id="KW-1185">Reference proteome</keyword>
<feature type="transmembrane region" description="Helical" evidence="1">
    <location>
        <begin position="199"/>
        <end position="218"/>
    </location>
</feature>
<dbReference type="EMBL" id="QFGA01000001">
    <property type="protein sequence ID" value="TEB07121.1"/>
    <property type="molecule type" value="Genomic_DNA"/>
</dbReference>
<dbReference type="InterPro" id="IPR025962">
    <property type="entry name" value="SdpI/YhfL"/>
</dbReference>
<dbReference type="PANTHER" id="PTHR37810">
    <property type="entry name" value="IMMUNITY PROTEIN SDPI"/>
    <property type="match status" value="1"/>
</dbReference>
<feature type="transmembrane region" description="Helical" evidence="1">
    <location>
        <begin position="21"/>
        <end position="39"/>
    </location>
</feature>
<dbReference type="Pfam" id="PF07853">
    <property type="entry name" value="DUF1648"/>
    <property type="match status" value="1"/>
</dbReference>
<evidence type="ECO:0000259" key="2">
    <source>
        <dbReference type="Pfam" id="PF07853"/>
    </source>
</evidence>
<dbReference type="InterPro" id="IPR026272">
    <property type="entry name" value="SdpI"/>
</dbReference>
<dbReference type="PANTHER" id="PTHR37810:SF5">
    <property type="entry name" value="IMMUNITY PROTEIN SDPI"/>
    <property type="match status" value="1"/>
</dbReference>
<sequence>MNRNNKRLPDTFKIFLSEWPLWLLIVAALVLGAVVYPQLPERVASHWNYRGEVDGYSSRCWGAFGIPLLTAGIYLGMLLLPLIDPSRQNYEKFAGAYRVIKAVLVIFMTGLHLVVVLNALGFQAPVDRIVMTGVSLLLLVIGNYMGQFRHNYFVGIRTPWTLANEVVWRKTHRLGGRLWVAAGILGLVGALMGGPAGGLALAVALALAVIVPFVYSYLEFRRLSK</sequence>
<keyword evidence="1" id="KW-0472">Membrane</keyword>
<protein>
    <submittedName>
        <fullName evidence="3">Immunity protein SdpI</fullName>
    </submittedName>
</protein>
<dbReference type="Proteomes" id="UP000298324">
    <property type="component" value="Unassembled WGS sequence"/>
</dbReference>
<feature type="transmembrane region" description="Helical" evidence="1">
    <location>
        <begin position="95"/>
        <end position="117"/>
    </location>
</feature>
<reference evidence="3 4" key="1">
    <citation type="journal article" date="2018" name="Environ. Microbiol.">
        <title>Novel energy conservation strategies and behaviour of Pelotomaculum schinkii driving syntrophic propionate catabolism.</title>
        <authorList>
            <person name="Hidalgo-Ahumada C.A.P."/>
            <person name="Nobu M.K."/>
            <person name="Narihiro T."/>
            <person name="Tamaki H."/>
            <person name="Liu W.T."/>
            <person name="Kamagata Y."/>
            <person name="Stams A.J.M."/>
            <person name="Imachi H."/>
            <person name="Sousa D.Z."/>
        </authorList>
    </citation>
    <scope>NUCLEOTIDE SEQUENCE [LARGE SCALE GENOMIC DNA]</scope>
    <source>
        <strain evidence="3 4">HH</strain>
    </source>
</reference>
<dbReference type="AlphaFoldDB" id="A0A4Y7REC3"/>
<dbReference type="GO" id="GO:0009636">
    <property type="term" value="P:response to toxic substance"/>
    <property type="evidence" value="ECO:0007669"/>
    <property type="project" value="TreeGrafter"/>
</dbReference>
<proteinExistence type="predicted"/>
<keyword evidence="1" id="KW-1133">Transmembrane helix</keyword>
<comment type="caution">
    <text evidence="3">The sequence shown here is derived from an EMBL/GenBank/DDBJ whole genome shotgun (WGS) entry which is preliminary data.</text>
</comment>
<dbReference type="InterPro" id="IPR012867">
    <property type="entry name" value="DUF1648"/>
</dbReference>
<dbReference type="RefSeq" id="WP_243123937.1">
    <property type="nucleotide sequence ID" value="NZ_QFGA01000001.1"/>
</dbReference>
<feature type="transmembrane region" description="Helical" evidence="1">
    <location>
        <begin position="61"/>
        <end position="83"/>
    </location>
</feature>
<evidence type="ECO:0000256" key="1">
    <source>
        <dbReference type="SAM" id="Phobius"/>
    </source>
</evidence>
<feature type="transmembrane region" description="Helical" evidence="1">
    <location>
        <begin position="129"/>
        <end position="146"/>
    </location>
</feature>
<dbReference type="PIRSF" id="PIRSF038959">
    <property type="entry name" value="SdpI"/>
    <property type="match status" value="1"/>
</dbReference>
<accession>A0A4Y7REC3</accession>
<feature type="transmembrane region" description="Helical" evidence="1">
    <location>
        <begin position="174"/>
        <end position="193"/>
    </location>
</feature>
<feature type="domain" description="DUF1648" evidence="2">
    <location>
        <begin position="23"/>
        <end position="70"/>
    </location>
</feature>
<gene>
    <name evidence="3" type="primary">sdpI</name>
    <name evidence="3" type="ORF">Psch_00664</name>
</gene>
<evidence type="ECO:0000313" key="3">
    <source>
        <dbReference type="EMBL" id="TEB07121.1"/>
    </source>
</evidence>
<organism evidence="3 4">
    <name type="scientific">Pelotomaculum schinkii</name>
    <dbReference type="NCBI Taxonomy" id="78350"/>
    <lineage>
        <taxon>Bacteria</taxon>
        <taxon>Bacillati</taxon>
        <taxon>Bacillota</taxon>
        <taxon>Clostridia</taxon>
        <taxon>Eubacteriales</taxon>
        <taxon>Desulfotomaculaceae</taxon>
        <taxon>Pelotomaculum</taxon>
    </lineage>
</organism>
<evidence type="ECO:0000313" key="4">
    <source>
        <dbReference type="Proteomes" id="UP000298324"/>
    </source>
</evidence>
<name>A0A4Y7REC3_9FIRM</name>
<keyword evidence="1" id="KW-0812">Transmembrane</keyword>